<accession>A0A419VUC5</accession>
<evidence type="ECO:0000256" key="7">
    <source>
        <dbReference type="SAM" id="MobiDB-lite"/>
    </source>
</evidence>
<comment type="caution">
    <text evidence="9">The sequence shown here is derived from an EMBL/GenBank/DDBJ whole genome shotgun (WGS) entry which is preliminary data.</text>
</comment>
<dbReference type="PANTHER" id="PTHR30026">
    <property type="entry name" value="OUTER MEMBRANE PROTEIN TOLC"/>
    <property type="match status" value="1"/>
</dbReference>
<dbReference type="Proteomes" id="UP000283387">
    <property type="component" value="Unassembled WGS sequence"/>
</dbReference>
<dbReference type="GO" id="GO:0009279">
    <property type="term" value="C:cell outer membrane"/>
    <property type="evidence" value="ECO:0007669"/>
    <property type="project" value="UniProtKB-SubCell"/>
</dbReference>
<dbReference type="Gene3D" id="1.20.1600.10">
    <property type="entry name" value="Outer membrane efflux proteins (OEP)"/>
    <property type="match status" value="1"/>
</dbReference>
<feature type="chain" id="PRO_5019267527" evidence="8">
    <location>
        <begin position="20"/>
        <end position="392"/>
    </location>
</feature>
<protein>
    <submittedName>
        <fullName evidence="9">Outer membrane efflux protein</fullName>
    </submittedName>
</protein>
<evidence type="ECO:0000256" key="6">
    <source>
        <dbReference type="SAM" id="Coils"/>
    </source>
</evidence>
<sequence length="392" mass="44624">MRKINIALLMLLFAVPALAQQSLYDVLQQIETNNTAYQAQQSQAEAQKAENRIGNTPDNPEVNGGYLWGSPSAIGNRKDFSVNQEIAFPTVYHHQKKLADLRDLQADLSAEQYRLALRQEAAQLWVELVSLNQRIAIQRERTELAVKLGNAYEERLTAGDANRIDRNKAALNAMQAEKELARLQQEKELLQLSLNAINGNQPLPVNGETYEPVRLPAEFDLWEQAVMQNNPTARWYMLEGDAAERELKLNRGKSLPKINGGYMMENTVGEKFQGVTLGLSIPLWENKNTVKAARLLQESTQLEQQDFQLQLTAELQKLYRSVQLASARVEGFREELESMQQQNLLQEALDAGQISLIEYLLEMQFNYEAVDQYLEAQKELQLAWVKMQMLGM</sequence>
<keyword evidence="5" id="KW-0998">Cell outer membrane</keyword>
<dbReference type="SUPFAM" id="SSF56954">
    <property type="entry name" value="Outer membrane efflux proteins (OEP)"/>
    <property type="match status" value="1"/>
</dbReference>
<gene>
    <name evidence="9" type="ORF">BC643_4620</name>
</gene>
<evidence type="ECO:0000313" key="10">
    <source>
        <dbReference type="Proteomes" id="UP000283387"/>
    </source>
</evidence>
<evidence type="ECO:0000256" key="3">
    <source>
        <dbReference type="ARBA" id="ARBA00022692"/>
    </source>
</evidence>
<keyword evidence="4" id="KW-0472">Membrane</keyword>
<dbReference type="GO" id="GO:0015562">
    <property type="term" value="F:efflux transmembrane transporter activity"/>
    <property type="evidence" value="ECO:0007669"/>
    <property type="project" value="InterPro"/>
</dbReference>
<keyword evidence="8" id="KW-0732">Signal</keyword>
<evidence type="ECO:0000313" key="9">
    <source>
        <dbReference type="EMBL" id="RKD85101.1"/>
    </source>
</evidence>
<keyword evidence="6" id="KW-0175">Coiled coil</keyword>
<evidence type="ECO:0000256" key="5">
    <source>
        <dbReference type="ARBA" id="ARBA00023237"/>
    </source>
</evidence>
<comment type="subcellular location">
    <subcellularLocation>
        <location evidence="1">Cell outer membrane</location>
    </subcellularLocation>
</comment>
<dbReference type="RefSeq" id="WP_170154665.1">
    <property type="nucleotide sequence ID" value="NZ_RAPN01000006.1"/>
</dbReference>
<feature type="coiled-coil region" evidence="6">
    <location>
        <begin position="164"/>
        <end position="200"/>
    </location>
</feature>
<evidence type="ECO:0000256" key="8">
    <source>
        <dbReference type="SAM" id="SignalP"/>
    </source>
</evidence>
<feature type="region of interest" description="Disordered" evidence="7">
    <location>
        <begin position="41"/>
        <end position="62"/>
    </location>
</feature>
<keyword evidence="10" id="KW-1185">Reference proteome</keyword>
<dbReference type="PANTHER" id="PTHR30026:SF20">
    <property type="entry name" value="OUTER MEMBRANE PROTEIN TOLC"/>
    <property type="match status" value="1"/>
</dbReference>
<evidence type="ECO:0000256" key="1">
    <source>
        <dbReference type="ARBA" id="ARBA00004442"/>
    </source>
</evidence>
<organism evidence="9 10">
    <name type="scientific">Mangrovibacterium diazotrophicum</name>
    <dbReference type="NCBI Taxonomy" id="1261403"/>
    <lineage>
        <taxon>Bacteria</taxon>
        <taxon>Pseudomonadati</taxon>
        <taxon>Bacteroidota</taxon>
        <taxon>Bacteroidia</taxon>
        <taxon>Marinilabiliales</taxon>
        <taxon>Prolixibacteraceae</taxon>
        <taxon>Mangrovibacterium</taxon>
    </lineage>
</organism>
<feature type="signal peptide" evidence="8">
    <location>
        <begin position="1"/>
        <end position="19"/>
    </location>
</feature>
<dbReference type="InterPro" id="IPR051906">
    <property type="entry name" value="TolC-like"/>
</dbReference>
<dbReference type="AlphaFoldDB" id="A0A419VUC5"/>
<dbReference type="GO" id="GO:1990281">
    <property type="term" value="C:efflux pump complex"/>
    <property type="evidence" value="ECO:0007669"/>
    <property type="project" value="TreeGrafter"/>
</dbReference>
<evidence type="ECO:0000256" key="2">
    <source>
        <dbReference type="ARBA" id="ARBA00022452"/>
    </source>
</evidence>
<reference evidence="9 10" key="1">
    <citation type="submission" date="2018-09" db="EMBL/GenBank/DDBJ databases">
        <title>Genomic Encyclopedia of Archaeal and Bacterial Type Strains, Phase II (KMG-II): from individual species to whole genera.</title>
        <authorList>
            <person name="Goeker M."/>
        </authorList>
    </citation>
    <scope>NUCLEOTIDE SEQUENCE [LARGE SCALE GENOMIC DNA]</scope>
    <source>
        <strain evidence="9 10">DSM 27148</strain>
    </source>
</reference>
<proteinExistence type="predicted"/>
<dbReference type="GO" id="GO:0015288">
    <property type="term" value="F:porin activity"/>
    <property type="evidence" value="ECO:0007669"/>
    <property type="project" value="TreeGrafter"/>
</dbReference>
<keyword evidence="3" id="KW-0812">Transmembrane</keyword>
<evidence type="ECO:0000256" key="4">
    <source>
        <dbReference type="ARBA" id="ARBA00023136"/>
    </source>
</evidence>
<dbReference type="EMBL" id="RAPN01000006">
    <property type="protein sequence ID" value="RKD85101.1"/>
    <property type="molecule type" value="Genomic_DNA"/>
</dbReference>
<name>A0A419VUC5_9BACT</name>
<keyword evidence="2" id="KW-1134">Transmembrane beta strand</keyword>